<protein>
    <submittedName>
        <fullName evidence="10">General secretion pathway protein D</fullName>
    </submittedName>
</protein>
<comment type="subcellular location">
    <subcellularLocation>
        <location evidence="7">Cell outer membrane</location>
    </subcellularLocation>
    <subcellularLocation>
        <location evidence="1">Membrane</location>
    </subcellularLocation>
</comment>
<evidence type="ECO:0000256" key="1">
    <source>
        <dbReference type="ARBA" id="ARBA00004370"/>
    </source>
</evidence>
<keyword evidence="11" id="KW-1185">Reference proteome</keyword>
<sequence length="735" mass="78338">MPTDGTTRRTLSPPQASLRRVRRVHVTRQRRCLRGILLATMCLPWSASLGLADDAGSVAYVSPSTQPAPSAGLVTSPELLANPVGKQLGETTGDVLELDAANTSGAPLSPSLRSAGPVQVLPSPRSEFGQTQPEASASELISHALDQRGSITFRKTSLQEVVFVLSDLWKINIVAGEKVTGTVSGVFNDAPLRDVLSAILTSSGYGYTAAGNSLIVLPQAEVGTSNPEFRPRTIPFAISDETQRNSTLEAAKMLLSDRGRIQAFGAGSVLVIDTPERVDLVEEMFVASGVGGRRPDGGGANVAGGLWAPLRIVYFTPQYTEASEMAESLANAIGGTTGTNNSSGGGGGGSGGGGSNSMNDGPVVAVYAQENRIMVRGTPEELSLASEAFQQLDVPRAQVRITAMIYDVGLKELEELGVDWSRNFRLNTVDSTPLSEFTGNISEAVGFSSGGTSTAASIGLRTLSSNFDASAFLNALDATTEAKLLADPSITTADRREASIKIVQQIPIIAATPSTETSVVYAQVEFRDAGIILKVTPRISHDQTIEMKVEPEYSVVTSYINDNPVIDTRTAETTVRVKNGTMFVLGGLRQKTLTETVAGVPYLRDLKYVGKLFRNHTTEVRESELIVFLKPELINPTYTGKPREQIAARVSNHQLDSIAYATCCPLSPACCDPMCPNHNPRARVNGGSHELRMIGENGITPFQLAYPESHPEVIAEETILSDSYEMIPLPTSTVQ</sequence>
<dbReference type="Pfam" id="PF00263">
    <property type="entry name" value="Secretin"/>
    <property type="match status" value="1"/>
</dbReference>
<dbReference type="RefSeq" id="WP_283431547.1">
    <property type="nucleotide sequence ID" value="NZ_FXUG01000002.1"/>
</dbReference>
<evidence type="ECO:0000256" key="5">
    <source>
        <dbReference type="ARBA" id="ARBA00023237"/>
    </source>
</evidence>
<accession>A0ABY1PTR6</accession>
<feature type="domain" description="Secretin/TonB short N-terminal" evidence="9">
    <location>
        <begin position="171"/>
        <end position="219"/>
    </location>
</feature>
<dbReference type="Pfam" id="PF03958">
    <property type="entry name" value="Secretin_N"/>
    <property type="match status" value="1"/>
</dbReference>
<evidence type="ECO:0000256" key="3">
    <source>
        <dbReference type="ARBA" id="ARBA00022729"/>
    </source>
</evidence>
<dbReference type="EMBL" id="FXUG01000002">
    <property type="protein sequence ID" value="SMP46974.1"/>
    <property type="molecule type" value="Genomic_DNA"/>
</dbReference>
<evidence type="ECO:0000313" key="11">
    <source>
        <dbReference type="Proteomes" id="UP001158067"/>
    </source>
</evidence>
<dbReference type="Proteomes" id="UP001158067">
    <property type="component" value="Unassembled WGS sequence"/>
</dbReference>
<dbReference type="InterPro" id="IPR005644">
    <property type="entry name" value="NolW-like"/>
</dbReference>
<dbReference type="PRINTS" id="PR00811">
    <property type="entry name" value="BCTERIALGSPD"/>
</dbReference>
<proteinExistence type="inferred from homology"/>
<dbReference type="InterPro" id="IPR038591">
    <property type="entry name" value="NolW-like_sf"/>
</dbReference>
<evidence type="ECO:0000313" key="10">
    <source>
        <dbReference type="EMBL" id="SMP46974.1"/>
    </source>
</evidence>
<dbReference type="InterPro" id="IPR011662">
    <property type="entry name" value="Secretin/TonB_short_N"/>
</dbReference>
<evidence type="ECO:0000256" key="2">
    <source>
        <dbReference type="ARBA" id="ARBA00022448"/>
    </source>
</evidence>
<organism evidence="10 11">
    <name type="scientific">Neorhodopirellula lusitana</name>
    <dbReference type="NCBI Taxonomy" id="445327"/>
    <lineage>
        <taxon>Bacteria</taxon>
        <taxon>Pseudomonadati</taxon>
        <taxon>Planctomycetota</taxon>
        <taxon>Planctomycetia</taxon>
        <taxon>Pirellulales</taxon>
        <taxon>Pirellulaceae</taxon>
        <taxon>Neorhodopirellula</taxon>
    </lineage>
</organism>
<dbReference type="InterPro" id="IPR004846">
    <property type="entry name" value="T2SS/T3SS_dom"/>
</dbReference>
<comment type="similarity">
    <text evidence="6">Belongs to the bacterial secretin family.</text>
</comment>
<evidence type="ECO:0000256" key="4">
    <source>
        <dbReference type="ARBA" id="ARBA00023136"/>
    </source>
</evidence>
<dbReference type="PANTHER" id="PTHR30332:SF24">
    <property type="entry name" value="SECRETIN GSPD-RELATED"/>
    <property type="match status" value="1"/>
</dbReference>
<comment type="caution">
    <text evidence="10">The sequence shown here is derived from an EMBL/GenBank/DDBJ whole genome shotgun (WGS) entry which is preliminary data.</text>
</comment>
<keyword evidence="4" id="KW-0472">Membrane</keyword>
<gene>
    <name evidence="10" type="ORF">SAMN06265222_102214</name>
</gene>
<keyword evidence="2 7" id="KW-0813">Transport</keyword>
<dbReference type="InterPro" id="IPR050810">
    <property type="entry name" value="Bact_Secretion_Sys_Channel"/>
</dbReference>
<evidence type="ECO:0000256" key="7">
    <source>
        <dbReference type="RuleBase" id="RU004004"/>
    </source>
</evidence>
<keyword evidence="3" id="KW-0732">Signal</keyword>
<evidence type="ECO:0000256" key="8">
    <source>
        <dbReference type="SAM" id="MobiDB-lite"/>
    </source>
</evidence>
<evidence type="ECO:0000256" key="6">
    <source>
        <dbReference type="RuleBase" id="RU004003"/>
    </source>
</evidence>
<feature type="region of interest" description="Disordered" evidence="8">
    <location>
        <begin position="337"/>
        <end position="357"/>
    </location>
</feature>
<dbReference type="SMART" id="SM00965">
    <property type="entry name" value="STN"/>
    <property type="match status" value="1"/>
</dbReference>
<dbReference type="InterPro" id="IPR001775">
    <property type="entry name" value="GspD/PilQ"/>
</dbReference>
<dbReference type="Gene3D" id="3.30.1370.120">
    <property type="match status" value="2"/>
</dbReference>
<feature type="compositionally biased region" description="Gly residues" evidence="8">
    <location>
        <begin position="343"/>
        <end position="355"/>
    </location>
</feature>
<name>A0ABY1PTR6_9BACT</name>
<evidence type="ECO:0000259" key="9">
    <source>
        <dbReference type="SMART" id="SM00965"/>
    </source>
</evidence>
<keyword evidence="5" id="KW-0998">Cell outer membrane</keyword>
<reference evidence="10 11" key="1">
    <citation type="submission" date="2017-05" db="EMBL/GenBank/DDBJ databases">
        <authorList>
            <person name="Varghese N."/>
            <person name="Submissions S."/>
        </authorList>
    </citation>
    <scope>NUCLEOTIDE SEQUENCE [LARGE SCALE GENOMIC DNA]</scope>
    <source>
        <strain evidence="10 11">DSM 25457</strain>
    </source>
</reference>
<dbReference type="PANTHER" id="PTHR30332">
    <property type="entry name" value="PROBABLE GENERAL SECRETION PATHWAY PROTEIN D"/>
    <property type="match status" value="1"/>
</dbReference>